<gene>
    <name evidence="5" type="ORF">SAMN05216290_2898</name>
</gene>
<dbReference type="STRING" id="1267423.SAMN05216290_2898"/>
<dbReference type="InterPro" id="IPR003778">
    <property type="entry name" value="CT_A_B"/>
</dbReference>
<keyword evidence="1" id="KW-0547">Nucleotide-binding</keyword>
<dbReference type="EMBL" id="FOIR01000002">
    <property type="protein sequence ID" value="SEW32680.1"/>
    <property type="molecule type" value="Genomic_DNA"/>
</dbReference>
<keyword evidence="6" id="KW-1185">Reference proteome</keyword>
<protein>
    <submittedName>
        <fullName evidence="5">Antagonist of KipI</fullName>
    </submittedName>
</protein>
<dbReference type="SUPFAM" id="SSF50891">
    <property type="entry name" value="Cyclophilin-like"/>
    <property type="match status" value="1"/>
</dbReference>
<sequence length="297" mass="32445">MAEELRLHFKKAGFFTSIQDFGRFGQQDIGIPISGAMDKESMQMANYLVGNSDDTPVIEITLLGPEIEIEGNGQIAFAGAQFAGKLNKSPLPLFETIEVKTGDTIKLKGTSAGCRIFLAAGGKTTEPAWLGSHSAPSDYVKHTGMVSHFSDGDTLTFHPHKPIEKRIIDEAKRPIYTSCTILRVVTGPDFEQFELEVIQEFFEKTFSISSDSNRMGYRLNETLAQYKAKGEEISSGVIPGTVQITGSGKPIILTADAQTTGGYPRITNVVTEDLDLVGQMKPGDELRFMLVSLEDIN</sequence>
<dbReference type="OrthoDB" id="9782422at2"/>
<proteinExistence type="predicted"/>
<dbReference type="Proteomes" id="UP000199437">
    <property type="component" value="Unassembled WGS sequence"/>
</dbReference>
<dbReference type="InterPro" id="IPR029000">
    <property type="entry name" value="Cyclophilin-like_dom_sf"/>
</dbReference>
<dbReference type="GeneID" id="99987583"/>
<dbReference type="RefSeq" id="WP_090259287.1">
    <property type="nucleotide sequence ID" value="NZ_FOIR01000002.1"/>
</dbReference>
<dbReference type="Pfam" id="PF02626">
    <property type="entry name" value="CT_A_B"/>
    <property type="match status" value="1"/>
</dbReference>
<evidence type="ECO:0000256" key="3">
    <source>
        <dbReference type="ARBA" id="ARBA00022840"/>
    </source>
</evidence>
<dbReference type="SMART" id="SM00797">
    <property type="entry name" value="AHS2"/>
    <property type="match status" value="1"/>
</dbReference>
<keyword evidence="2" id="KW-0378">Hydrolase</keyword>
<dbReference type="GO" id="GO:0016787">
    <property type="term" value="F:hydrolase activity"/>
    <property type="evidence" value="ECO:0007669"/>
    <property type="project" value="UniProtKB-KW"/>
</dbReference>
<evidence type="ECO:0000259" key="4">
    <source>
        <dbReference type="SMART" id="SM00797"/>
    </source>
</evidence>
<reference evidence="6" key="1">
    <citation type="submission" date="2016-10" db="EMBL/GenBank/DDBJ databases">
        <authorList>
            <person name="Varghese N."/>
            <person name="Submissions S."/>
        </authorList>
    </citation>
    <scope>NUCLEOTIDE SEQUENCE [LARGE SCALE GENOMIC DNA]</scope>
    <source>
        <strain evidence="6">CGMCC 1.12402</strain>
    </source>
</reference>
<evidence type="ECO:0000313" key="5">
    <source>
        <dbReference type="EMBL" id="SEW32680.1"/>
    </source>
</evidence>
<dbReference type="Gene3D" id="2.40.100.10">
    <property type="entry name" value="Cyclophilin-like"/>
    <property type="match status" value="1"/>
</dbReference>
<dbReference type="PANTHER" id="PTHR43309">
    <property type="entry name" value="5-OXOPROLINASE SUBUNIT C"/>
    <property type="match status" value="1"/>
</dbReference>
<name>A0A1I0QZ10_9BACT</name>
<dbReference type="PANTHER" id="PTHR43309:SF5">
    <property type="entry name" value="5-OXOPROLINASE SUBUNIT C"/>
    <property type="match status" value="1"/>
</dbReference>
<organism evidence="5 6">
    <name type="scientific">Roseivirga pacifica</name>
    <dbReference type="NCBI Taxonomy" id="1267423"/>
    <lineage>
        <taxon>Bacteria</taxon>
        <taxon>Pseudomonadati</taxon>
        <taxon>Bacteroidota</taxon>
        <taxon>Cytophagia</taxon>
        <taxon>Cytophagales</taxon>
        <taxon>Roseivirgaceae</taxon>
        <taxon>Roseivirga</taxon>
    </lineage>
</organism>
<dbReference type="InterPro" id="IPR052708">
    <property type="entry name" value="PxpC"/>
</dbReference>
<dbReference type="GO" id="GO:0005524">
    <property type="term" value="F:ATP binding"/>
    <property type="evidence" value="ECO:0007669"/>
    <property type="project" value="UniProtKB-KW"/>
</dbReference>
<keyword evidence="3" id="KW-0067">ATP-binding</keyword>
<accession>A0A1I0QZ10</accession>
<evidence type="ECO:0000256" key="2">
    <source>
        <dbReference type="ARBA" id="ARBA00022801"/>
    </source>
</evidence>
<evidence type="ECO:0000256" key="1">
    <source>
        <dbReference type="ARBA" id="ARBA00022741"/>
    </source>
</evidence>
<evidence type="ECO:0000313" key="6">
    <source>
        <dbReference type="Proteomes" id="UP000199437"/>
    </source>
</evidence>
<feature type="domain" description="Carboxyltransferase" evidence="4">
    <location>
        <begin position="28"/>
        <end position="296"/>
    </location>
</feature>
<dbReference type="NCBIfam" id="TIGR00724">
    <property type="entry name" value="urea_amlyse_rel"/>
    <property type="match status" value="1"/>
</dbReference>
<dbReference type="AlphaFoldDB" id="A0A1I0QZ10"/>